<evidence type="ECO:0008006" key="3">
    <source>
        <dbReference type="Google" id="ProtNLM"/>
    </source>
</evidence>
<reference evidence="2" key="1">
    <citation type="journal article" date="2019" name="Int. J. Syst. Evol. Microbiol.">
        <title>The Global Catalogue of Microorganisms (GCM) 10K type strain sequencing project: providing services to taxonomists for standard genome sequencing and annotation.</title>
        <authorList>
            <consortium name="The Broad Institute Genomics Platform"/>
            <consortium name="The Broad Institute Genome Sequencing Center for Infectious Disease"/>
            <person name="Wu L."/>
            <person name="Ma J."/>
        </authorList>
    </citation>
    <scope>NUCLEOTIDE SEQUENCE [LARGE SCALE GENOMIC DNA]</scope>
    <source>
        <strain evidence="2">CGMCC 1.16226</strain>
    </source>
</reference>
<protein>
    <recommendedName>
        <fullName evidence="3">SDR family oxidoreductase</fullName>
    </recommendedName>
</protein>
<name>A0ABW4WGI4_9HYPH</name>
<gene>
    <name evidence="1" type="ORF">ACFSQT_15950</name>
</gene>
<dbReference type="Gene3D" id="3.40.50.720">
    <property type="entry name" value="NAD(P)-binding Rossmann-like Domain"/>
    <property type="match status" value="1"/>
</dbReference>
<sequence>MRVNAVCPGEIDTPMLRSGFVHRGFDPATAVAELSRSNPLGRLGEPENNRRCDVLPELGCRLFHCRDHAGGRGSQSRLLAAARSLSGHYDSEILCGTWRLGGGTRFPAGGFVCDNDSFGHSRS</sequence>
<evidence type="ECO:0000313" key="2">
    <source>
        <dbReference type="Proteomes" id="UP001597349"/>
    </source>
</evidence>
<evidence type="ECO:0000313" key="1">
    <source>
        <dbReference type="EMBL" id="MFD2054527.1"/>
    </source>
</evidence>
<organism evidence="1 2">
    <name type="scientific">Mesorhizobium calcicola</name>
    <dbReference type="NCBI Taxonomy" id="1300310"/>
    <lineage>
        <taxon>Bacteria</taxon>
        <taxon>Pseudomonadati</taxon>
        <taxon>Pseudomonadota</taxon>
        <taxon>Alphaproteobacteria</taxon>
        <taxon>Hyphomicrobiales</taxon>
        <taxon>Phyllobacteriaceae</taxon>
        <taxon>Mesorhizobium</taxon>
    </lineage>
</organism>
<dbReference type="SUPFAM" id="SSF51735">
    <property type="entry name" value="NAD(P)-binding Rossmann-fold domains"/>
    <property type="match status" value="1"/>
</dbReference>
<dbReference type="Proteomes" id="UP001597349">
    <property type="component" value="Unassembled WGS sequence"/>
</dbReference>
<proteinExistence type="predicted"/>
<dbReference type="EMBL" id="JBHUGY010000025">
    <property type="protein sequence ID" value="MFD2054527.1"/>
    <property type="molecule type" value="Genomic_DNA"/>
</dbReference>
<keyword evidence="2" id="KW-1185">Reference proteome</keyword>
<comment type="caution">
    <text evidence="1">The sequence shown here is derived from an EMBL/GenBank/DDBJ whole genome shotgun (WGS) entry which is preliminary data.</text>
</comment>
<dbReference type="InterPro" id="IPR036291">
    <property type="entry name" value="NAD(P)-bd_dom_sf"/>
</dbReference>
<accession>A0ABW4WGI4</accession>
<dbReference type="RefSeq" id="WP_379020183.1">
    <property type="nucleotide sequence ID" value="NZ_JBHUGY010000025.1"/>
</dbReference>